<comment type="subcellular location">
    <subcellularLocation>
        <location evidence="1">Cell membrane</location>
        <topology evidence="1">Multi-pass membrane protein</topology>
    </subcellularLocation>
</comment>
<keyword evidence="5 6" id="KW-0472">Membrane</keyword>
<evidence type="ECO:0000256" key="3">
    <source>
        <dbReference type="ARBA" id="ARBA00022692"/>
    </source>
</evidence>
<organism evidence="7 8">
    <name type="scientific">Pseudodesulfovibrio alkaliphilus</name>
    <dbReference type="NCBI Taxonomy" id="2661613"/>
    <lineage>
        <taxon>Bacteria</taxon>
        <taxon>Pseudomonadati</taxon>
        <taxon>Thermodesulfobacteriota</taxon>
        <taxon>Desulfovibrionia</taxon>
        <taxon>Desulfovibrionales</taxon>
        <taxon>Desulfovibrionaceae</taxon>
    </lineage>
</organism>
<dbReference type="Pfam" id="PF02361">
    <property type="entry name" value="CbiQ"/>
    <property type="match status" value="1"/>
</dbReference>
<evidence type="ECO:0000256" key="6">
    <source>
        <dbReference type="SAM" id="Phobius"/>
    </source>
</evidence>
<evidence type="ECO:0000256" key="2">
    <source>
        <dbReference type="ARBA" id="ARBA00022475"/>
    </source>
</evidence>
<gene>
    <name evidence="7" type="primary">cbiQ</name>
    <name evidence="7" type="ORF">GKC30_12135</name>
</gene>
<evidence type="ECO:0000313" key="8">
    <source>
        <dbReference type="Proteomes" id="UP000461162"/>
    </source>
</evidence>
<dbReference type="PANTHER" id="PTHR34857:SF2">
    <property type="entry name" value="SLL0384 PROTEIN"/>
    <property type="match status" value="1"/>
</dbReference>
<proteinExistence type="predicted"/>
<name>A0A7K1KQL7_9BACT</name>
<dbReference type="InterPro" id="IPR012809">
    <property type="entry name" value="ECF_CbiQ"/>
</dbReference>
<sequence length="260" mass="28884">MAAIDQTLALGDSIIHTTDPRVRLCCAVLLTVTTALVHWLPPALLALAAGAGLTLLAGLRPLAVIRRLAVVNVFIVFLWIFLPFSVPTGPLDAALLRLGPLGASREGVDLALLITIKSNAIVLTLLALMGTIPMQELGPAMQRLKMPEKLCHILLFTYRYLFVIHQEYHTMRRAMAVRGFTPGTNSHTYRSMAWMLGMLLVRSWDRAERVHNAMRCRGFRGRFHSLARFAVSRRDMMLLVGCAVMAATFIWLEISRRGLA</sequence>
<comment type="caution">
    <text evidence="7">The sequence shown here is derived from an EMBL/GenBank/DDBJ whole genome shotgun (WGS) entry which is preliminary data.</text>
</comment>
<dbReference type="InterPro" id="IPR051611">
    <property type="entry name" value="ECF_transporter_component"/>
</dbReference>
<evidence type="ECO:0000256" key="1">
    <source>
        <dbReference type="ARBA" id="ARBA00004651"/>
    </source>
</evidence>
<protein>
    <submittedName>
        <fullName evidence="7">Cobalt ECF transporter T component CbiQ</fullName>
    </submittedName>
</protein>
<evidence type="ECO:0000256" key="4">
    <source>
        <dbReference type="ARBA" id="ARBA00022989"/>
    </source>
</evidence>
<feature type="transmembrane region" description="Helical" evidence="6">
    <location>
        <begin position="69"/>
        <end position="90"/>
    </location>
</feature>
<dbReference type="RefSeq" id="WP_367614124.1">
    <property type="nucleotide sequence ID" value="NZ_WODC01000008.1"/>
</dbReference>
<dbReference type="GO" id="GO:0006824">
    <property type="term" value="P:cobalt ion transport"/>
    <property type="evidence" value="ECO:0007669"/>
    <property type="project" value="InterPro"/>
</dbReference>
<keyword evidence="2" id="KW-1003">Cell membrane</keyword>
<reference evidence="7 8" key="1">
    <citation type="submission" date="2019-11" db="EMBL/GenBank/DDBJ databases">
        <title>Pseudodesulfovibrio alkaliphilus, sp. nov., an alkaliphilic sulfate-reducing bacteria from mud volcano of Taman peninsula, Russia.</title>
        <authorList>
            <person name="Frolova A."/>
            <person name="Merkel A.Y."/>
            <person name="Slobodkin A.I."/>
        </authorList>
    </citation>
    <scope>NUCLEOTIDE SEQUENCE [LARGE SCALE GENOMIC DNA]</scope>
    <source>
        <strain evidence="7 8">F-1</strain>
    </source>
</reference>
<keyword evidence="8" id="KW-1185">Reference proteome</keyword>
<evidence type="ECO:0000313" key="7">
    <source>
        <dbReference type="EMBL" id="MUM78384.1"/>
    </source>
</evidence>
<dbReference type="AlphaFoldDB" id="A0A7K1KQL7"/>
<dbReference type="GO" id="GO:0043190">
    <property type="term" value="C:ATP-binding cassette (ABC) transporter complex"/>
    <property type="evidence" value="ECO:0007669"/>
    <property type="project" value="InterPro"/>
</dbReference>
<dbReference type="EMBL" id="WODC01000008">
    <property type="protein sequence ID" value="MUM78384.1"/>
    <property type="molecule type" value="Genomic_DNA"/>
</dbReference>
<dbReference type="CDD" id="cd16914">
    <property type="entry name" value="EcfT"/>
    <property type="match status" value="1"/>
</dbReference>
<keyword evidence="3 6" id="KW-0812">Transmembrane</keyword>
<dbReference type="Proteomes" id="UP000461162">
    <property type="component" value="Unassembled WGS sequence"/>
</dbReference>
<feature type="transmembrane region" description="Helical" evidence="6">
    <location>
        <begin position="39"/>
        <end position="57"/>
    </location>
</feature>
<feature type="transmembrane region" description="Helical" evidence="6">
    <location>
        <begin position="110"/>
        <end position="129"/>
    </location>
</feature>
<dbReference type="PANTHER" id="PTHR34857">
    <property type="entry name" value="SLL0384 PROTEIN"/>
    <property type="match status" value="1"/>
</dbReference>
<keyword evidence="4 6" id="KW-1133">Transmembrane helix</keyword>
<accession>A0A7K1KQL7</accession>
<evidence type="ECO:0000256" key="5">
    <source>
        <dbReference type="ARBA" id="ARBA00023136"/>
    </source>
</evidence>
<dbReference type="NCBIfam" id="TIGR02454">
    <property type="entry name" value="ECF_T_CbiQ"/>
    <property type="match status" value="1"/>
</dbReference>
<dbReference type="InterPro" id="IPR003339">
    <property type="entry name" value="ABC/ECF_trnsptr_transmembrane"/>
</dbReference>
<feature type="transmembrane region" description="Helical" evidence="6">
    <location>
        <begin position="236"/>
        <end position="254"/>
    </location>
</feature>